<evidence type="ECO:0000313" key="4">
    <source>
        <dbReference type="EMBL" id="KAG6529329.1"/>
    </source>
</evidence>
<dbReference type="Proteomes" id="UP000734854">
    <property type="component" value="Unassembled WGS sequence"/>
</dbReference>
<dbReference type="Pfam" id="PF24681">
    <property type="entry name" value="Kelch_KLHDC2_KLHL20_DRC7"/>
    <property type="match status" value="1"/>
</dbReference>
<dbReference type="SMART" id="SM00612">
    <property type="entry name" value="Kelch"/>
    <property type="match status" value="3"/>
</dbReference>
<dbReference type="CDD" id="cd22152">
    <property type="entry name" value="F-box_AtAFR-like"/>
    <property type="match status" value="1"/>
</dbReference>
<gene>
    <name evidence="4" type="ORF">ZIOFF_011526</name>
</gene>
<evidence type="ECO:0000313" key="5">
    <source>
        <dbReference type="Proteomes" id="UP000734854"/>
    </source>
</evidence>
<dbReference type="EMBL" id="JACMSC010000003">
    <property type="protein sequence ID" value="KAG6529329.1"/>
    <property type="molecule type" value="Genomic_DNA"/>
</dbReference>
<keyword evidence="5" id="KW-1185">Reference proteome</keyword>
<dbReference type="InterPro" id="IPR001810">
    <property type="entry name" value="F-box_dom"/>
</dbReference>
<protein>
    <recommendedName>
        <fullName evidence="3">F-box domain-containing protein</fullName>
    </recommendedName>
</protein>
<organism evidence="4 5">
    <name type="scientific">Zingiber officinale</name>
    <name type="common">Ginger</name>
    <name type="synonym">Amomum zingiber</name>
    <dbReference type="NCBI Taxonomy" id="94328"/>
    <lineage>
        <taxon>Eukaryota</taxon>
        <taxon>Viridiplantae</taxon>
        <taxon>Streptophyta</taxon>
        <taxon>Embryophyta</taxon>
        <taxon>Tracheophyta</taxon>
        <taxon>Spermatophyta</taxon>
        <taxon>Magnoliopsida</taxon>
        <taxon>Liliopsida</taxon>
        <taxon>Zingiberales</taxon>
        <taxon>Zingiberaceae</taxon>
        <taxon>Zingiber</taxon>
    </lineage>
</organism>
<keyword evidence="1" id="KW-0880">Kelch repeat</keyword>
<dbReference type="OrthoDB" id="45365at2759"/>
<feature type="domain" description="F-box" evidence="3">
    <location>
        <begin position="47"/>
        <end position="87"/>
    </location>
</feature>
<dbReference type="AlphaFoldDB" id="A0A8J5HJC7"/>
<name>A0A8J5HJC7_ZINOF</name>
<dbReference type="PANTHER" id="PTHR46344">
    <property type="entry name" value="OS02G0202900 PROTEIN"/>
    <property type="match status" value="1"/>
</dbReference>
<evidence type="ECO:0000256" key="2">
    <source>
        <dbReference type="ARBA" id="ARBA00022737"/>
    </source>
</evidence>
<keyword evidence="2" id="KW-0677">Repeat</keyword>
<dbReference type="SMART" id="SM00256">
    <property type="entry name" value="FBOX"/>
    <property type="match status" value="1"/>
</dbReference>
<dbReference type="Pfam" id="PF00646">
    <property type="entry name" value="F-box"/>
    <property type="match status" value="1"/>
</dbReference>
<reference evidence="4 5" key="1">
    <citation type="submission" date="2020-08" db="EMBL/GenBank/DDBJ databases">
        <title>Plant Genome Project.</title>
        <authorList>
            <person name="Zhang R.-G."/>
        </authorList>
    </citation>
    <scope>NUCLEOTIDE SEQUENCE [LARGE SCALE GENOMIC DNA]</scope>
    <source>
        <tissue evidence="4">Rhizome</tissue>
    </source>
</reference>
<dbReference type="InterPro" id="IPR006652">
    <property type="entry name" value="Kelch_1"/>
</dbReference>
<evidence type="ECO:0000256" key="1">
    <source>
        <dbReference type="ARBA" id="ARBA00022441"/>
    </source>
</evidence>
<dbReference type="PANTHER" id="PTHR46344:SF1">
    <property type="entry name" value="OS02G0504900 PROTEIN"/>
    <property type="match status" value="1"/>
</dbReference>
<accession>A0A8J5HJC7</accession>
<proteinExistence type="predicted"/>
<comment type="caution">
    <text evidence="4">The sequence shown here is derived from an EMBL/GenBank/DDBJ whole genome shotgun (WGS) entry which is preliminary data.</text>
</comment>
<sequence>MIGLSVTELVGPRSQFDIPIQDTMAALGKVSVALSLQIQHRPIIPGLPDDVAKRCLALLPRIDFPLAAAVCKTWRSFIQSEEFLAIRKQGNKLEEWMFVLTSDAGRSQRRWEVWGASGKKLKVLPPMPGPVKTGFAVAVLESKFVVAGGYVGAVVDGGSENVSDDVYQYDSRLNRWSSLAKMNVARYNFACTEVNGMIYVVGGVGSNGESLSSVEVYHPEKNIWSLVESLRRPRWGCFACSFDGMLYVMGGRSSFTIGNSKLVDIYSPEKKSWCEMKNGCVMVTAHAMLGEKLICMEWKNQRKLAIFDSVDKSWHSVSVPVSGSSAVGFCFGILNNKLLLFSMSKFPGYKTLLYDPGAPVGSQWQQTSLFGPSGFCLCSVTITT</sequence>
<evidence type="ECO:0000259" key="3">
    <source>
        <dbReference type="SMART" id="SM00256"/>
    </source>
</evidence>